<dbReference type="Proteomes" id="UP000199322">
    <property type="component" value="Unassembled WGS sequence"/>
</dbReference>
<proteinExistence type="predicted"/>
<feature type="transmembrane region" description="Helical" evidence="5">
    <location>
        <begin position="223"/>
        <end position="243"/>
    </location>
</feature>
<protein>
    <submittedName>
        <fullName evidence="6">Membrane bound protein complex subunit mbxM</fullName>
    </submittedName>
</protein>
<dbReference type="RefSeq" id="WP_091404813.1">
    <property type="nucleotide sequence ID" value="NZ_FMYV01000007.1"/>
</dbReference>
<keyword evidence="7" id="KW-1185">Reference proteome</keyword>
<sequence length="301" mass="32953">MSYLIGLLLLLIAFLWQLTLEGFQRKVTARVQRRVGPPWYQTFIDVFKAFSKSSISHGFIYDFGVIMALGGTMATAIFMPFAGIVAFDGLDSFFIIVYLLAIGSLGMAMSAVGSGNPWASIGVMRALTQMLAYEVPFMIVVFGMIHVYETSSISALAEMQTGGFLDWHLFRMPLGAIAGFISLMGMLAEKPYDTPIAPAEIASGPLVEYGGKHIAMLMLQHEYAVFIEVGLFVNLFLGGGGIVAYIIKYAAVYLFATIISAVLGRFKVDQVVFNYYKVPLILALIQTAIVIFTGLGVKIWL</sequence>
<keyword evidence="3 5" id="KW-1133">Transmembrane helix</keyword>
<comment type="subcellular location">
    <subcellularLocation>
        <location evidence="1">Membrane</location>
        <topology evidence="1">Multi-pass membrane protein</topology>
    </subcellularLocation>
</comment>
<dbReference type="PANTHER" id="PTHR43359">
    <property type="entry name" value="FORMATE HYDROGENLYASE SUBUNIT 4"/>
    <property type="match status" value="1"/>
</dbReference>
<dbReference type="GO" id="GO:0005886">
    <property type="term" value="C:plasma membrane"/>
    <property type="evidence" value="ECO:0007669"/>
    <property type="project" value="TreeGrafter"/>
</dbReference>
<feature type="transmembrane region" description="Helical" evidence="5">
    <location>
        <begin position="280"/>
        <end position="300"/>
    </location>
</feature>
<feature type="transmembrane region" description="Helical" evidence="5">
    <location>
        <begin position="93"/>
        <end position="111"/>
    </location>
</feature>
<dbReference type="InterPro" id="IPR001694">
    <property type="entry name" value="NADH_UbQ_OxRdtase_su1/FPO"/>
</dbReference>
<dbReference type="STRING" id="28234.SAMN04488588_1706"/>
<organism evidence="6 7">
    <name type="scientific">Geotoga petraea</name>
    <dbReference type="NCBI Taxonomy" id="28234"/>
    <lineage>
        <taxon>Bacteria</taxon>
        <taxon>Thermotogati</taxon>
        <taxon>Thermotogota</taxon>
        <taxon>Thermotogae</taxon>
        <taxon>Petrotogales</taxon>
        <taxon>Petrotogaceae</taxon>
        <taxon>Geotoga</taxon>
    </lineage>
</organism>
<keyword evidence="2 5" id="KW-0812">Transmembrane</keyword>
<evidence type="ECO:0000313" key="6">
    <source>
        <dbReference type="EMBL" id="SDC74461.1"/>
    </source>
</evidence>
<reference evidence="6 7" key="1">
    <citation type="submission" date="2016-10" db="EMBL/GenBank/DDBJ databases">
        <authorList>
            <person name="de Groot N.N."/>
        </authorList>
    </citation>
    <scope>NUCLEOTIDE SEQUENCE [LARGE SCALE GENOMIC DNA]</scope>
    <source>
        <strain evidence="6 7">WG14</strain>
    </source>
</reference>
<dbReference type="EMBL" id="FMYV01000007">
    <property type="protein sequence ID" value="SDC74461.1"/>
    <property type="molecule type" value="Genomic_DNA"/>
</dbReference>
<dbReference type="Pfam" id="PF00146">
    <property type="entry name" value="NADHdh"/>
    <property type="match status" value="1"/>
</dbReference>
<accession>A0A1G6P3D7</accession>
<keyword evidence="4 5" id="KW-0472">Membrane</keyword>
<gene>
    <name evidence="6" type="ORF">SAMN04488588_1706</name>
</gene>
<evidence type="ECO:0000256" key="5">
    <source>
        <dbReference type="SAM" id="Phobius"/>
    </source>
</evidence>
<feature type="transmembrane region" description="Helical" evidence="5">
    <location>
        <begin position="250"/>
        <end position="268"/>
    </location>
</feature>
<feature type="transmembrane region" description="Helical" evidence="5">
    <location>
        <begin position="169"/>
        <end position="188"/>
    </location>
</feature>
<dbReference type="InterPro" id="IPR052561">
    <property type="entry name" value="ComplexI_Subunit1"/>
</dbReference>
<evidence type="ECO:0000256" key="2">
    <source>
        <dbReference type="ARBA" id="ARBA00022692"/>
    </source>
</evidence>
<name>A0A1G6P3D7_9BACT</name>
<feature type="transmembrane region" description="Helical" evidence="5">
    <location>
        <begin position="131"/>
        <end position="148"/>
    </location>
</feature>
<feature type="transmembrane region" description="Helical" evidence="5">
    <location>
        <begin position="59"/>
        <end position="81"/>
    </location>
</feature>
<evidence type="ECO:0000256" key="1">
    <source>
        <dbReference type="ARBA" id="ARBA00004141"/>
    </source>
</evidence>
<evidence type="ECO:0000256" key="4">
    <source>
        <dbReference type="ARBA" id="ARBA00023136"/>
    </source>
</evidence>
<evidence type="ECO:0000256" key="3">
    <source>
        <dbReference type="ARBA" id="ARBA00022989"/>
    </source>
</evidence>
<dbReference type="PANTHER" id="PTHR43359:SF1">
    <property type="entry name" value="FORMATE HYDROGENLYASE SUBUNIT 4-RELATED"/>
    <property type="match status" value="1"/>
</dbReference>
<dbReference type="AlphaFoldDB" id="A0A1G6P3D7"/>
<evidence type="ECO:0000313" key="7">
    <source>
        <dbReference type="Proteomes" id="UP000199322"/>
    </source>
</evidence>